<dbReference type="Pfam" id="PF14615">
    <property type="entry name" value="Rsa3"/>
    <property type="match status" value="1"/>
</dbReference>
<evidence type="ECO:0000256" key="5">
    <source>
        <dbReference type="ARBA" id="ARBA00022517"/>
    </source>
</evidence>
<feature type="domain" description="Ribosome-assembly protein 3 C-terminal" evidence="8">
    <location>
        <begin position="14"/>
        <end position="59"/>
    </location>
</feature>
<dbReference type="InterPro" id="IPR028217">
    <property type="entry name" value="Rsa3_C"/>
</dbReference>
<evidence type="ECO:0000256" key="1">
    <source>
        <dbReference type="ARBA" id="ARBA00003035"/>
    </source>
</evidence>
<comment type="subcellular location">
    <subcellularLocation>
        <location evidence="2">Nucleus</location>
        <location evidence="2">Nucleolus</location>
    </subcellularLocation>
</comment>
<evidence type="ECO:0000256" key="4">
    <source>
        <dbReference type="ARBA" id="ARBA00015339"/>
    </source>
</evidence>
<dbReference type="InterPro" id="IPR051898">
    <property type="entry name" value="Ribosome_Assembly_3"/>
</dbReference>
<comment type="caution">
    <text evidence="9">The sequence shown here is derived from an EMBL/GenBank/DDBJ whole genome shotgun (WGS) entry which is preliminary data.</text>
</comment>
<comment type="function">
    <text evidence="1">Required for efficient biogenesis of the 60S ribosomal subunit.</text>
</comment>
<sequence length="79" mass="8749">MPQPAGKAVVDPDFSSYYLQRTTQELADDLEKVRTAEDFKADSVSFLVEALQQGAGQFSAQDQKRVVAAVEKETKRKQG</sequence>
<dbReference type="GO" id="GO:0030687">
    <property type="term" value="C:preribosome, large subunit precursor"/>
    <property type="evidence" value="ECO:0007669"/>
    <property type="project" value="TreeGrafter"/>
</dbReference>
<evidence type="ECO:0000313" key="10">
    <source>
        <dbReference type="Proteomes" id="UP000813444"/>
    </source>
</evidence>
<keyword evidence="7" id="KW-0687">Ribonucleoprotein</keyword>
<evidence type="ECO:0000256" key="2">
    <source>
        <dbReference type="ARBA" id="ARBA00004604"/>
    </source>
</evidence>
<dbReference type="Proteomes" id="UP000813444">
    <property type="component" value="Unassembled WGS sequence"/>
</dbReference>
<reference evidence="9" key="1">
    <citation type="journal article" date="2021" name="Nat. Commun.">
        <title>Genetic determinants of endophytism in the Arabidopsis root mycobiome.</title>
        <authorList>
            <person name="Mesny F."/>
            <person name="Miyauchi S."/>
            <person name="Thiergart T."/>
            <person name="Pickel B."/>
            <person name="Atanasova L."/>
            <person name="Karlsson M."/>
            <person name="Huettel B."/>
            <person name="Barry K.W."/>
            <person name="Haridas S."/>
            <person name="Chen C."/>
            <person name="Bauer D."/>
            <person name="Andreopoulos W."/>
            <person name="Pangilinan J."/>
            <person name="LaButti K."/>
            <person name="Riley R."/>
            <person name="Lipzen A."/>
            <person name="Clum A."/>
            <person name="Drula E."/>
            <person name="Henrissat B."/>
            <person name="Kohler A."/>
            <person name="Grigoriev I.V."/>
            <person name="Martin F.M."/>
            <person name="Hacquard S."/>
        </authorList>
    </citation>
    <scope>NUCLEOTIDE SEQUENCE</scope>
    <source>
        <strain evidence="9">MPI-CAGE-CH-0235</strain>
    </source>
</reference>
<evidence type="ECO:0000313" key="9">
    <source>
        <dbReference type="EMBL" id="KAH7322978.1"/>
    </source>
</evidence>
<name>A0A8K0T1F7_9HYPO</name>
<dbReference type="PANTHER" id="PTHR28127">
    <property type="entry name" value="RIBOSOME ASSEMBLY PROTEIN 3"/>
    <property type="match status" value="1"/>
</dbReference>
<accession>A0A8K0T1F7</accession>
<evidence type="ECO:0000256" key="3">
    <source>
        <dbReference type="ARBA" id="ARBA00006256"/>
    </source>
</evidence>
<dbReference type="EMBL" id="JAGPNK010000004">
    <property type="protein sequence ID" value="KAH7322978.1"/>
    <property type="molecule type" value="Genomic_DNA"/>
</dbReference>
<gene>
    <name evidence="9" type="ORF">B0I35DRAFT_426864</name>
</gene>
<evidence type="ECO:0000256" key="7">
    <source>
        <dbReference type="ARBA" id="ARBA00023274"/>
    </source>
</evidence>
<dbReference type="OrthoDB" id="69550at2759"/>
<dbReference type="PANTHER" id="PTHR28127:SF1">
    <property type="entry name" value="RIBOSOME ASSEMBLY PROTEIN 3"/>
    <property type="match status" value="1"/>
</dbReference>
<dbReference type="GO" id="GO:0005730">
    <property type="term" value="C:nucleolus"/>
    <property type="evidence" value="ECO:0007669"/>
    <property type="project" value="UniProtKB-SubCell"/>
</dbReference>
<keyword evidence="6" id="KW-0539">Nucleus</keyword>
<dbReference type="AlphaFoldDB" id="A0A8K0T1F7"/>
<evidence type="ECO:0000259" key="8">
    <source>
        <dbReference type="Pfam" id="PF14615"/>
    </source>
</evidence>
<organism evidence="9 10">
    <name type="scientific">Stachybotrys elegans</name>
    <dbReference type="NCBI Taxonomy" id="80388"/>
    <lineage>
        <taxon>Eukaryota</taxon>
        <taxon>Fungi</taxon>
        <taxon>Dikarya</taxon>
        <taxon>Ascomycota</taxon>
        <taxon>Pezizomycotina</taxon>
        <taxon>Sordariomycetes</taxon>
        <taxon>Hypocreomycetidae</taxon>
        <taxon>Hypocreales</taxon>
        <taxon>Stachybotryaceae</taxon>
        <taxon>Stachybotrys</taxon>
    </lineage>
</organism>
<keyword evidence="10" id="KW-1185">Reference proteome</keyword>
<comment type="similarity">
    <text evidence="3">Belongs to the RSA3 family.</text>
</comment>
<proteinExistence type="inferred from homology"/>
<protein>
    <recommendedName>
        <fullName evidence="4">Ribosome assembly protein 3</fullName>
    </recommendedName>
</protein>
<dbReference type="GO" id="GO:0000027">
    <property type="term" value="P:ribosomal large subunit assembly"/>
    <property type="evidence" value="ECO:0007669"/>
    <property type="project" value="TreeGrafter"/>
</dbReference>
<keyword evidence="5" id="KW-0690">Ribosome biogenesis</keyword>
<evidence type="ECO:0000256" key="6">
    <source>
        <dbReference type="ARBA" id="ARBA00023242"/>
    </source>
</evidence>